<proteinExistence type="predicted"/>
<feature type="region of interest" description="Disordered" evidence="1">
    <location>
        <begin position="40"/>
        <end position="90"/>
    </location>
</feature>
<dbReference type="AlphaFoldDB" id="A0A2S6NE88"/>
<name>A0A2S6NE88_9HYPH</name>
<keyword evidence="3" id="KW-1185">Reference proteome</keyword>
<dbReference type="EMBL" id="NHSJ01000033">
    <property type="protein sequence ID" value="PPQ32938.1"/>
    <property type="molecule type" value="Genomic_DNA"/>
</dbReference>
<sequence>MDRPHQNEEGAFRQERSYNSLSINLAREARLNYCDGLAPGGMQRGSGLKPGGGGSPGLKPGGGSHPGGGLKPDGGLGGSSCAMASPTIAPMKPVIMTAPTKRNAFRRFDIAINTSSVEGALGVIA</sequence>
<organism evidence="2 3">
    <name type="scientific">Rhodoblastus sphagnicola</name>
    <dbReference type="NCBI Taxonomy" id="333368"/>
    <lineage>
        <taxon>Bacteria</taxon>
        <taxon>Pseudomonadati</taxon>
        <taxon>Pseudomonadota</taxon>
        <taxon>Alphaproteobacteria</taxon>
        <taxon>Hyphomicrobiales</taxon>
        <taxon>Rhodoblastaceae</taxon>
        <taxon>Rhodoblastus</taxon>
    </lineage>
</organism>
<feature type="compositionally biased region" description="Gly residues" evidence="1">
    <location>
        <begin position="40"/>
        <end position="78"/>
    </location>
</feature>
<evidence type="ECO:0000256" key="1">
    <source>
        <dbReference type="SAM" id="MobiDB-lite"/>
    </source>
</evidence>
<gene>
    <name evidence="2" type="ORF">CCR94_03475</name>
</gene>
<comment type="caution">
    <text evidence="2">The sequence shown here is derived from an EMBL/GenBank/DDBJ whole genome shotgun (WGS) entry which is preliminary data.</text>
</comment>
<protein>
    <submittedName>
        <fullName evidence="2">Uncharacterized protein</fullName>
    </submittedName>
</protein>
<evidence type="ECO:0000313" key="3">
    <source>
        <dbReference type="Proteomes" id="UP000239089"/>
    </source>
</evidence>
<dbReference type="Proteomes" id="UP000239089">
    <property type="component" value="Unassembled WGS sequence"/>
</dbReference>
<evidence type="ECO:0000313" key="2">
    <source>
        <dbReference type="EMBL" id="PPQ32938.1"/>
    </source>
</evidence>
<accession>A0A2S6NE88</accession>
<reference evidence="2 3" key="1">
    <citation type="journal article" date="2018" name="Arch. Microbiol.">
        <title>New insights into the metabolic potential of the phototrophic purple bacterium Rhodopila globiformis DSM 161(T) from its draft genome sequence and evidence for a vanadium-dependent nitrogenase.</title>
        <authorList>
            <person name="Imhoff J.F."/>
            <person name="Rahn T."/>
            <person name="Kunzel S."/>
            <person name="Neulinger S.C."/>
        </authorList>
    </citation>
    <scope>NUCLEOTIDE SEQUENCE [LARGE SCALE GENOMIC DNA]</scope>
    <source>
        <strain evidence="2 3">DSM 16996</strain>
    </source>
</reference>